<dbReference type="EMBL" id="CP020919">
    <property type="protein sequence ID" value="AWG24230.1"/>
    <property type="molecule type" value="Genomic_DNA"/>
</dbReference>
<dbReference type="KEGG" id="fki:FK004_02830"/>
<evidence type="ECO:0000313" key="4">
    <source>
        <dbReference type="Proteomes" id="UP000244677"/>
    </source>
</evidence>
<feature type="compositionally biased region" description="Low complexity" evidence="1">
    <location>
        <begin position="51"/>
        <end position="60"/>
    </location>
</feature>
<dbReference type="AlphaFoldDB" id="A0A2S1LKD2"/>
<feature type="chain" id="PRO_5015459418" description="Lipoprotein" evidence="2">
    <location>
        <begin position="22"/>
        <end position="116"/>
    </location>
</feature>
<name>A0A2S1LKD2_9FLAO</name>
<evidence type="ECO:0008006" key="5">
    <source>
        <dbReference type="Google" id="ProtNLM"/>
    </source>
</evidence>
<organism evidence="3 4">
    <name type="scientific">Flavobacterium kingsejongi</name>
    <dbReference type="NCBI Taxonomy" id="1678728"/>
    <lineage>
        <taxon>Bacteria</taxon>
        <taxon>Pseudomonadati</taxon>
        <taxon>Bacteroidota</taxon>
        <taxon>Flavobacteriia</taxon>
        <taxon>Flavobacteriales</taxon>
        <taxon>Flavobacteriaceae</taxon>
        <taxon>Flavobacterium</taxon>
    </lineage>
</organism>
<reference evidence="3 4" key="1">
    <citation type="submission" date="2017-04" db="EMBL/GenBank/DDBJ databases">
        <title>Complete genome sequence of Flavobacterium kingsejong AJ004.</title>
        <authorList>
            <person name="Lee P.C."/>
        </authorList>
    </citation>
    <scope>NUCLEOTIDE SEQUENCE [LARGE SCALE GENOMIC DNA]</scope>
    <source>
        <strain evidence="3 4">AJ004</strain>
    </source>
</reference>
<accession>A0A2S1LKD2</accession>
<keyword evidence="2" id="KW-0732">Signal</keyword>
<proteinExistence type="predicted"/>
<keyword evidence="4" id="KW-1185">Reference proteome</keyword>
<gene>
    <name evidence="3" type="ORF">FK004_02830</name>
</gene>
<dbReference type="Proteomes" id="UP000244677">
    <property type="component" value="Chromosome"/>
</dbReference>
<feature type="region of interest" description="Disordered" evidence="1">
    <location>
        <begin position="45"/>
        <end position="77"/>
    </location>
</feature>
<evidence type="ECO:0000313" key="3">
    <source>
        <dbReference type="EMBL" id="AWG24230.1"/>
    </source>
</evidence>
<sequence>MKNFILVPTIAIALCTTFVSCSTDDDTFSTLQNPVEQTGVLMSRDSLSPLDDTIGNPNNPGGTGDDEIVPIKPPKKPGVLMARDSITTLDNTIGNPNNPGGTGDDEIVPIKPPKKP</sequence>
<evidence type="ECO:0000256" key="1">
    <source>
        <dbReference type="SAM" id="MobiDB-lite"/>
    </source>
</evidence>
<evidence type="ECO:0000256" key="2">
    <source>
        <dbReference type="SAM" id="SignalP"/>
    </source>
</evidence>
<protein>
    <recommendedName>
        <fullName evidence="5">Lipoprotein</fullName>
    </recommendedName>
</protein>
<feature type="signal peptide" evidence="2">
    <location>
        <begin position="1"/>
        <end position="21"/>
    </location>
</feature>
<dbReference type="PROSITE" id="PS51257">
    <property type="entry name" value="PROKAR_LIPOPROTEIN"/>
    <property type="match status" value="1"/>
</dbReference>
<feature type="region of interest" description="Disordered" evidence="1">
    <location>
        <begin position="89"/>
        <end position="116"/>
    </location>
</feature>